<name>A0A2V1DSF6_9PLEO</name>
<dbReference type="STRING" id="97972.A0A2V1DSF6"/>
<dbReference type="EMBL" id="KZ805365">
    <property type="protein sequence ID" value="PVI00926.1"/>
    <property type="molecule type" value="Genomic_DNA"/>
</dbReference>
<sequence length="356" mass="38312">MFRFNGIICAAALLPNVLLAVYSTSLPSHPASGVPCPNPNGTFSVNQLGLYPENADFNAESCLLYISALFNATLAIHDPYKDTTEIISFPNITQNPAFHLSGVATSPYTNLTSVVVNAGAAFDTGGEDISGTNLLLLWDPTTKKELYRVNLTETTKGTYGGFQDVEFDKEGNVYVVGTFPSSILRVENNGTKVNEWFNSNGNHTITGFQGLAATGDILLANDNADYPNGSLVKFDMTASKGLPTTVPIIPPRPISGSDAIYLPPKYDNTVLLLAVPATGVEVLRSKDGLWNTAEGLGQVSNNVMAAHRGNVTAVVQIGSRIYMNEEFFGDAQPGNRTQFPYVDITEEVEKLLDECE</sequence>
<dbReference type="CDD" id="cd12811">
    <property type="entry name" value="MALA"/>
    <property type="match status" value="1"/>
</dbReference>
<feature type="chain" id="PRO_5015908229" evidence="1">
    <location>
        <begin position="21"/>
        <end position="356"/>
    </location>
</feature>
<reference evidence="2 3" key="1">
    <citation type="journal article" date="2018" name="Sci. Rep.">
        <title>Comparative genomics provides insights into the lifestyle and reveals functional heterogeneity of dark septate endophytic fungi.</title>
        <authorList>
            <person name="Knapp D.G."/>
            <person name="Nemeth J.B."/>
            <person name="Barry K."/>
            <person name="Hainaut M."/>
            <person name="Henrissat B."/>
            <person name="Johnson J."/>
            <person name="Kuo A."/>
            <person name="Lim J.H.P."/>
            <person name="Lipzen A."/>
            <person name="Nolan M."/>
            <person name="Ohm R.A."/>
            <person name="Tamas L."/>
            <person name="Grigoriev I.V."/>
            <person name="Spatafora J.W."/>
            <person name="Nagy L.G."/>
            <person name="Kovacs G.M."/>
        </authorList>
    </citation>
    <scope>NUCLEOTIDE SEQUENCE [LARGE SCALE GENOMIC DNA]</scope>
    <source>
        <strain evidence="2 3">DSE2036</strain>
    </source>
</reference>
<dbReference type="AlphaFoldDB" id="A0A2V1DSF6"/>
<gene>
    <name evidence="2" type="ORF">DM02DRAFT_728209</name>
</gene>
<accession>A0A2V1DSF6</accession>
<dbReference type="InterPro" id="IPR054550">
    <property type="entry name" value="Mala_s_1-like"/>
</dbReference>
<evidence type="ECO:0000313" key="3">
    <source>
        <dbReference type="Proteomes" id="UP000244855"/>
    </source>
</evidence>
<keyword evidence="3" id="KW-1185">Reference proteome</keyword>
<dbReference type="Proteomes" id="UP000244855">
    <property type="component" value="Unassembled WGS sequence"/>
</dbReference>
<proteinExistence type="predicted"/>
<evidence type="ECO:0000256" key="1">
    <source>
        <dbReference type="SAM" id="SignalP"/>
    </source>
</evidence>
<dbReference type="SUPFAM" id="SSF63829">
    <property type="entry name" value="Calcium-dependent phosphotriesterase"/>
    <property type="match status" value="1"/>
</dbReference>
<evidence type="ECO:0000313" key="2">
    <source>
        <dbReference type="EMBL" id="PVI00926.1"/>
    </source>
</evidence>
<feature type="signal peptide" evidence="1">
    <location>
        <begin position="1"/>
        <end position="20"/>
    </location>
</feature>
<dbReference type="OrthoDB" id="4434395at2759"/>
<protein>
    <submittedName>
        <fullName evidence="2">Uncharacterized protein</fullName>
    </submittedName>
</protein>
<keyword evidence="1" id="KW-0732">Signal</keyword>
<organism evidence="2 3">
    <name type="scientific">Periconia macrospinosa</name>
    <dbReference type="NCBI Taxonomy" id="97972"/>
    <lineage>
        <taxon>Eukaryota</taxon>
        <taxon>Fungi</taxon>
        <taxon>Dikarya</taxon>
        <taxon>Ascomycota</taxon>
        <taxon>Pezizomycotina</taxon>
        <taxon>Dothideomycetes</taxon>
        <taxon>Pleosporomycetidae</taxon>
        <taxon>Pleosporales</taxon>
        <taxon>Massarineae</taxon>
        <taxon>Periconiaceae</taxon>
        <taxon>Periconia</taxon>
    </lineage>
</organism>